<evidence type="ECO:0000313" key="4">
    <source>
        <dbReference type="EMBL" id="TYO81561.1"/>
    </source>
</evidence>
<reference evidence="3 5" key="1">
    <citation type="journal article" date="2019" name="Microbiol. Resour. Announc.">
        <title>The Genome Sequence of the Halobacterium salinarum Type Strain Is Closely Related to That of Laboratory Strains NRC-1 and R1.</title>
        <authorList>
            <person name="Pfeiffer F."/>
            <person name="Marchfelder A."/>
            <person name="Habermann B."/>
            <person name="Dyall-Smith M.L."/>
        </authorList>
    </citation>
    <scope>NUCLEOTIDE SEQUENCE [LARGE SCALE GENOMIC DNA]</scope>
    <source>
        <strain evidence="3">91-R6</strain>
        <strain evidence="5">ATCC 33171 / DSM 3754 / JCM 8978 / NBRC 102687 / NCIMB 764 / 91-R6</strain>
    </source>
</reference>
<feature type="region of interest" description="Disordered" evidence="1">
    <location>
        <begin position="219"/>
        <end position="239"/>
    </location>
</feature>
<protein>
    <submittedName>
        <fullName evidence="3">DUF547 family protein</fullName>
    </submittedName>
</protein>
<name>A0A4D6GXK4_HALS9</name>
<feature type="domain" description="DUF547" evidence="2">
    <location>
        <begin position="57"/>
        <end position="166"/>
    </location>
</feature>
<dbReference type="PANTHER" id="PTHR46361">
    <property type="entry name" value="ELECTRON CARRIER/ PROTEIN DISULFIDE OXIDOREDUCTASE"/>
    <property type="match status" value="1"/>
</dbReference>
<dbReference type="Proteomes" id="UP000323075">
    <property type="component" value="Unassembled WGS sequence"/>
</dbReference>
<dbReference type="AlphaFoldDB" id="A0A4D6GXK4"/>
<evidence type="ECO:0000259" key="2">
    <source>
        <dbReference type="Pfam" id="PF04784"/>
    </source>
</evidence>
<reference evidence="3" key="3">
    <citation type="journal article" name="MicrobiologyOpen">
        <title>Whole-genome comparison between the type strain of Halobacterium salinarum (DSM 3754(T)) and the laboratory strains R1 and NRC-1.</title>
        <authorList>
            <person name="Pfeiffer F."/>
            <person name="Losensky G."/>
            <person name="Marchfelder A."/>
            <person name="Habermann B."/>
            <person name="Dyall-Smith M."/>
        </authorList>
    </citation>
    <scope>NUCLEOTIDE SEQUENCE</scope>
    <source>
        <strain evidence="3">91-R6</strain>
    </source>
</reference>
<evidence type="ECO:0000256" key="1">
    <source>
        <dbReference type="SAM" id="MobiDB-lite"/>
    </source>
</evidence>
<gene>
    <name evidence="4" type="ORF">APQ99_00066</name>
    <name evidence="3" type="ORF">HBSAL_08210</name>
</gene>
<dbReference type="InterPro" id="IPR006869">
    <property type="entry name" value="DUF547"/>
</dbReference>
<accession>A0A4D6GXK4</accession>
<reference evidence="4 6" key="2">
    <citation type="submission" date="2019-07" db="EMBL/GenBank/DDBJ databases">
        <title>Genomic Encyclopedia of Archaeal and Bacterial Type Strains, Phase II (KMG-II): from individual species to whole genera.</title>
        <authorList>
            <person name="Goeker M."/>
        </authorList>
    </citation>
    <scope>NUCLEOTIDE SEQUENCE [LARGE SCALE GENOMIC DNA]</scope>
    <source>
        <strain evidence="4 6">DSM 3754</strain>
    </source>
</reference>
<evidence type="ECO:0000313" key="6">
    <source>
        <dbReference type="Proteomes" id="UP000323075"/>
    </source>
</evidence>
<dbReference type="Pfam" id="PF04784">
    <property type="entry name" value="DUF547"/>
    <property type="match status" value="1"/>
</dbReference>
<evidence type="ECO:0000313" key="5">
    <source>
        <dbReference type="Proteomes" id="UP000296216"/>
    </source>
</evidence>
<dbReference type="Proteomes" id="UP000296216">
    <property type="component" value="Chromosome"/>
</dbReference>
<sequence>MIPVFAPTADTTTAHDLVAAAQRLYHTAHHDTGASALFDSLAALDQSILDTLGDDESAATAFWLNVHGALVERARATGQHARRIAGTRRTAADITHDILRADRWRHGLGYLPDPFPSPFARRYRLDELDERVHFATRIARHAPGLAVTFTAANVDAQLDALTDTYLDHAADYNPDAQVARAPRVCLWYRGDFGGASGIRSLLAAHDVIPADASPRLRYVTPPTLTLPDHDPAPARSDPQ</sequence>
<evidence type="ECO:0000313" key="3">
    <source>
        <dbReference type="EMBL" id="QCC45292.1"/>
    </source>
</evidence>
<organism evidence="3 5">
    <name type="scientific">Halobacterium salinarum (strain ATCC 33171 / DSM 3754 / JCM 8978 / NBRC 102687 / NCIMB 764 / 91-R6)</name>
    <dbReference type="NCBI Taxonomy" id="2597657"/>
    <lineage>
        <taxon>Archaea</taxon>
        <taxon>Methanobacteriati</taxon>
        <taxon>Methanobacteriota</taxon>
        <taxon>Stenosarchaea group</taxon>
        <taxon>Halobacteria</taxon>
        <taxon>Halobacteriales</taxon>
        <taxon>Halobacteriaceae</taxon>
        <taxon>Halobacterium</taxon>
    </lineage>
</organism>
<feature type="compositionally biased region" description="Basic and acidic residues" evidence="1">
    <location>
        <begin position="227"/>
        <end position="239"/>
    </location>
</feature>
<dbReference type="EMBL" id="VRYN01000001">
    <property type="protein sequence ID" value="TYO81561.1"/>
    <property type="molecule type" value="Genomic_DNA"/>
</dbReference>
<dbReference type="EMBL" id="CP038631">
    <property type="protein sequence ID" value="QCC45292.1"/>
    <property type="molecule type" value="Genomic_DNA"/>
</dbReference>
<proteinExistence type="predicted"/>
<dbReference type="PANTHER" id="PTHR46361:SF3">
    <property type="entry name" value="ELECTRON CARRIER_ PROTEIN DISULFIDE OXIDOREDUCTASE"/>
    <property type="match status" value="1"/>
</dbReference>